<dbReference type="EMBL" id="KZ821278">
    <property type="protein sequence ID" value="PYH40718.1"/>
    <property type="molecule type" value="Genomic_DNA"/>
</dbReference>
<evidence type="ECO:0000313" key="1">
    <source>
        <dbReference type="EMBL" id="PYH40718.1"/>
    </source>
</evidence>
<dbReference type="RefSeq" id="XP_025426700.1">
    <property type="nucleotide sequence ID" value="XM_025576563.1"/>
</dbReference>
<gene>
    <name evidence="1" type="ORF">BP01DRAFT_369675</name>
</gene>
<sequence>MTTFASEWLLVPDLHSGPHDFIQLGNIIQDPGQTYAVLTRLSPAELEAKYPAIAEDMPEGYWTQMVTQIAGRFEARYHVDGLSRTQFEGLPAGREVRARLANPAIRAIMRHESSWDSSGRCKFYMVTGIRAVKDLQIYGLYRGDGEGGVDARYQPPIDVTVAYQLAEIVISQTGGFQVRYYSSAHPEEEALSSTWWRDERWLALLVFLLELAE</sequence>
<evidence type="ECO:0000313" key="2">
    <source>
        <dbReference type="Proteomes" id="UP000248349"/>
    </source>
</evidence>
<dbReference type="Proteomes" id="UP000248349">
    <property type="component" value="Unassembled WGS sequence"/>
</dbReference>
<dbReference type="GeneID" id="37077792"/>
<proteinExistence type="predicted"/>
<name>A0A318ZKF6_9EURO</name>
<organism evidence="1 2">
    <name type="scientific">Aspergillus saccharolyticus JOP 1030-1</name>
    <dbReference type="NCBI Taxonomy" id="1450539"/>
    <lineage>
        <taxon>Eukaryota</taxon>
        <taxon>Fungi</taxon>
        <taxon>Dikarya</taxon>
        <taxon>Ascomycota</taxon>
        <taxon>Pezizomycotina</taxon>
        <taxon>Eurotiomycetes</taxon>
        <taxon>Eurotiomycetidae</taxon>
        <taxon>Eurotiales</taxon>
        <taxon>Aspergillaceae</taxon>
        <taxon>Aspergillus</taxon>
        <taxon>Aspergillus subgen. Circumdati</taxon>
    </lineage>
</organism>
<dbReference type="AlphaFoldDB" id="A0A318ZKF6"/>
<accession>A0A318ZKF6</accession>
<protein>
    <submittedName>
        <fullName evidence="1">Uncharacterized protein</fullName>
    </submittedName>
</protein>
<reference evidence="1 2" key="1">
    <citation type="submission" date="2016-12" db="EMBL/GenBank/DDBJ databases">
        <title>The genomes of Aspergillus section Nigri reveals drivers in fungal speciation.</title>
        <authorList>
            <consortium name="DOE Joint Genome Institute"/>
            <person name="Vesth T.C."/>
            <person name="Nybo J."/>
            <person name="Theobald S."/>
            <person name="Brandl J."/>
            <person name="Frisvad J.C."/>
            <person name="Nielsen K.F."/>
            <person name="Lyhne E.K."/>
            <person name="Kogle M.E."/>
            <person name="Kuo A."/>
            <person name="Riley R."/>
            <person name="Clum A."/>
            <person name="Nolan M."/>
            <person name="Lipzen A."/>
            <person name="Salamov A."/>
            <person name="Henrissat B."/>
            <person name="Wiebenga A."/>
            <person name="De Vries R.P."/>
            <person name="Grigoriev I.V."/>
            <person name="Mortensen U.H."/>
            <person name="Andersen M.R."/>
            <person name="Baker S.E."/>
        </authorList>
    </citation>
    <scope>NUCLEOTIDE SEQUENCE [LARGE SCALE GENOMIC DNA]</scope>
    <source>
        <strain evidence="1 2">JOP 1030-1</strain>
    </source>
</reference>
<keyword evidence="2" id="KW-1185">Reference proteome</keyword>